<feature type="binding site" evidence="9">
    <location>
        <position position="130"/>
    </location>
    <ligand>
        <name>substrate</name>
    </ligand>
</feature>
<dbReference type="PROSITE" id="PS00395">
    <property type="entry name" value="ALANINE_RACEMASE"/>
    <property type="match status" value="1"/>
</dbReference>
<proteinExistence type="inferred from homology"/>
<dbReference type="InterPro" id="IPR009006">
    <property type="entry name" value="Ala_racemase/Decarboxylase_C"/>
</dbReference>
<dbReference type="InterPro" id="IPR029066">
    <property type="entry name" value="PLP-binding_barrel"/>
</dbReference>
<dbReference type="RefSeq" id="WP_055732755.1">
    <property type="nucleotide sequence ID" value="NZ_BMDY01000003.1"/>
</dbReference>
<dbReference type="CDD" id="cd06827">
    <property type="entry name" value="PLPDE_III_AR_proteobact"/>
    <property type="match status" value="1"/>
</dbReference>
<comment type="catalytic activity">
    <reaction evidence="1 9">
        <text>L-alanine = D-alanine</text>
        <dbReference type="Rhea" id="RHEA:20249"/>
        <dbReference type="ChEBI" id="CHEBI:57416"/>
        <dbReference type="ChEBI" id="CHEBI:57972"/>
        <dbReference type="EC" id="5.1.1.1"/>
    </reaction>
</comment>
<sequence>MDIANAQVSLAALRHNLRLLKQAAPNSKTLVVIKANAYGHGMLEVAEALADLADGFAVARTPEALALRQAGIQSYILALEGFFDAGEAQALVQHQVAAVVHSEQQLALLESLSFAQPLDTWLKLDTGMHRLGFLAEQFHALFPGIKHHPNIQQPLKLISHFACADELDHPLTLQQIDLFTSLSSGLGGECSLANSAGVLLWPQSHFDWNRPGISLYGISPQVDNCGADFGLVPAMTLQSNLIAVRQHSKGESVGYGATWQATQDTRLGVVAMGYGDGYPRSAPNGTPVWLNGRMVPIVGRVSMDMLCVDLGPNSQDKVGDRVVLWGPELPVEQVAKAVGTIAYELVTKLTSRVRLTYTK</sequence>
<evidence type="ECO:0000313" key="12">
    <source>
        <dbReference type="Proteomes" id="UP000651977"/>
    </source>
</evidence>
<dbReference type="PANTHER" id="PTHR30511">
    <property type="entry name" value="ALANINE RACEMASE"/>
    <property type="match status" value="1"/>
</dbReference>
<protein>
    <recommendedName>
        <fullName evidence="5 9">Alanine racemase</fullName>
        <ecNumber evidence="5 9">5.1.1.1</ecNumber>
    </recommendedName>
</protein>
<evidence type="ECO:0000313" key="11">
    <source>
        <dbReference type="EMBL" id="GGA96916.1"/>
    </source>
</evidence>
<dbReference type="InterPro" id="IPR011079">
    <property type="entry name" value="Ala_racemase_C"/>
</dbReference>
<feature type="modified residue" description="N6-(pyridoxal phosphate)lysine" evidence="9">
    <location>
        <position position="34"/>
    </location>
</feature>
<comment type="cofactor">
    <cofactor evidence="2 9">
        <name>pyridoxal 5'-phosphate</name>
        <dbReference type="ChEBI" id="CHEBI:597326"/>
    </cofactor>
</comment>
<comment type="pathway">
    <text evidence="8 9">Amino-acid biosynthesis; D-alanine biosynthesis; D-alanine from L-alanine: step 1/1.</text>
</comment>
<feature type="binding site" evidence="9">
    <location>
        <position position="303"/>
    </location>
    <ligand>
        <name>substrate</name>
    </ligand>
</feature>
<dbReference type="InterPro" id="IPR020622">
    <property type="entry name" value="Ala_racemase_pyridoxalP-BS"/>
</dbReference>
<dbReference type="Pfam" id="PF01168">
    <property type="entry name" value="Ala_racemase_N"/>
    <property type="match status" value="1"/>
</dbReference>
<keyword evidence="12" id="KW-1185">Reference proteome</keyword>
<comment type="function">
    <text evidence="9">Catalyzes the interconversion of L-alanine and D-alanine. May also act on other amino acids.</text>
</comment>
<keyword evidence="6 9" id="KW-0663">Pyridoxal phosphate</keyword>
<dbReference type="NCBIfam" id="TIGR00492">
    <property type="entry name" value="alr"/>
    <property type="match status" value="1"/>
</dbReference>
<feature type="active site" description="Proton acceptor; specific for D-alanine" evidence="9">
    <location>
        <position position="34"/>
    </location>
</feature>
<dbReference type="HAMAP" id="MF_01201">
    <property type="entry name" value="Ala_racemase"/>
    <property type="match status" value="1"/>
</dbReference>
<dbReference type="Gene3D" id="3.20.20.10">
    <property type="entry name" value="Alanine racemase"/>
    <property type="match status" value="1"/>
</dbReference>
<comment type="caution">
    <text evidence="11">The sequence shown here is derived from an EMBL/GenBank/DDBJ whole genome shotgun (WGS) entry which is preliminary data.</text>
</comment>
<dbReference type="EMBL" id="BMDY01000003">
    <property type="protein sequence ID" value="GGA96916.1"/>
    <property type="molecule type" value="Genomic_DNA"/>
</dbReference>
<dbReference type="SUPFAM" id="SSF51419">
    <property type="entry name" value="PLP-binding barrel"/>
    <property type="match status" value="1"/>
</dbReference>
<comment type="pathway">
    <text evidence="3">Cell wall biogenesis; peptidoglycan biosynthesis.</text>
</comment>
<reference evidence="12" key="1">
    <citation type="journal article" date="2019" name="Int. J. Syst. Evol. Microbiol.">
        <title>The Global Catalogue of Microorganisms (GCM) 10K type strain sequencing project: providing services to taxonomists for standard genome sequencing and annotation.</title>
        <authorList>
            <consortium name="The Broad Institute Genomics Platform"/>
            <consortium name="The Broad Institute Genome Sequencing Center for Infectious Disease"/>
            <person name="Wu L."/>
            <person name="Ma J."/>
        </authorList>
    </citation>
    <scope>NUCLEOTIDE SEQUENCE [LARGE SCALE GENOMIC DNA]</scope>
    <source>
        <strain evidence="12">CGMCC 1.10131</strain>
    </source>
</reference>
<organism evidence="11 12">
    <name type="scientific">Agarivorans gilvus</name>
    <dbReference type="NCBI Taxonomy" id="680279"/>
    <lineage>
        <taxon>Bacteria</taxon>
        <taxon>Pseudomonadati</taxon>
        <taxon>Pseudomonadota</taxon>
        <taxon>Gammaproteobacteria</taxon>
        <taxon>Alteromonadales</taxon>
        <taxon>Alteromonadaceae</taxon>
        <taxon>Agarivorans</taxon>
    </lineage>
</organism>
<dbReference type="InterPro" id="IPR000821">
    <property type="entry name" value="Ala_racemase"/>
</dbReference>
<evidence type="ECO:0000256" key="8">
    <source>
        <dbReference type="ARBA" id="ARBA00037912"/>
    </source>
</evidence>
<evidence type="ECO:0000256" key="5">
    <source>
        <dbReference type="ARBA" id="ARBA00013089"/>
    </source>
</evidence>
<dbReference type="EC" id="5.1.1.1" evidence="5 9"/>
<dbReference type="Gene3D" id="2.40.37.10">
    <property type="entry name" value="Lyase, Ornithine Decarboxylase, Chain A, domain 1"/>
    <property type="match status" value="1"/>
</dbReference>
<dbReference type="PRINTS" id="PR00992">
    <property type="entry name" value="ALARACEMASE"/>
</dbReference>
<evidence type="ECO:0000256" key="7">
    <source>
        <dbReference type="ARBA" id="ARBA00023235"/>
    </source>
</evidence>
<keyword evidence="7 9" id="KW-0413">Isomerase</keyword>
<feature type="active site" description="Proton acceptor; specific for L-alanine" evidence="9">
    <location>
        <position position="255"/>
    </location>
</feature>
<dbReference type="SUPFAM" id="SSF50621">
    <property type="entry name" value="Alanine racemase C-terminal domain-like"/>
    <property type="match status" value="1"/>
</dbReference>
<dbReference type="InterPro" id="IPR001608">
    <property type="entry name" value="Ala_racemase_N"/>
</dbReference>
<dbReference type="Proteomes" id="UP000651977">
    <property type="component" value="Unassembled WGS sequence"/>
</dbReference>
<evidence type="ECO:0000256" key="2">
    <source>
        <dbReference type="ARBA" id="ARBA00001933"/>
    </source>
</evidence>
<feature type="domain" description="Alanine racemase C-terminal" evidence="10">
    <location>
        <begin position="234"/>
        <end position="358"/>
    </location>
</feature>
<comment type="similarity">
    <text evidence="4 9">Belongs to the alanine racemase family.</text>
</comment>
<evidence type="ECO:0000256" key="3">
    <source>
        <dbReference type="ARBA" id="ARBA00004752"/>
    </source>
</evidence>
<dbReference type="Pfam" id="PF00842">
    <property type="entry name" value="Ala_racemase_C"/>
    <property type="match status" value="1"/>
</dbReference>
<evidence type="ECO:0000256" key="4">
    <source>
        <dbReference type="ARBA" id="ARBA00007880"/>
    </source>
</evidence>
<evidence type="ECO:0000256" key="6">
    <source>
        <dbReference type="ARBA" id="ARBA00022898"/>
    </source>
</evidence>
<accession>A0ABQ1HZY7</accession>
<name>A0ABQ1HZY7_9ALTE</name>
<dbReference type="PANTHER" id="PTHR30511:SF4">
    <property type="entry name" value="ALANINE RACEMASE, BIOSYNTHETIC"/>
    <property type="match status" value="1"/>
</dbReference>
<evidence type="ECO:0000259" key="10">
    <source>
        <dbReference type="SMART" id="SM01005"/>
    </source>
</evidence>
<evidence type="ECO:0000256" key="1">
    <source>
        <dbReference type="ARBA" id="ARBA00000316"/>
    </source>
</evidence>
<gene>
    <name evidence="11" type="primary">alr1</name>
    <name evidence="11" type="ORF">GCM10007414_07410</name>
</gene>
<evidence type="ECO:0000256" key="9">
    <source>
        <dbReference type="HAMAP-Rule" id="MF_01201"/>
    </source>
</evidence>
<dbReference type="SMART" id="SM01005">
    <property type="entry name" value="Ala_racemase_C"/>
    <property type="match status" value="1"/>
</dbReference>